<dbReference type="EMBL" id="VMNX01000006">
    <property type="protein sequence ID" value="MPY47778.1"/>
    <property type="molecule type" value="Genomic_DNA"/>
</dbReference>
<evidence type="ECO:0000313" key="5">
    <source>
        <dbReference type="Proteomes" id="UP000373149"/>
    </source>
</evidence>
<dbReference type="InterPro" id="IPR011234">
    <property type="entry name" value="Fumarylacetoacetase-like_C"/>
</dbReference>
<dbReference type="SUPFAM" id="SSF56529">
    <property type="entry name" value="FAH"/>
    <property type="match status" value="1"/>
</dbReference>
<reference evidence="4 5" key="1">
    <citation type="submission" date="2019-09" db="EMBL/GenBank/DDBJ databases">
        <authorList>
            <person name="Duangmal K."/>
            <person name="Teo W.F.A."/>
            <person name="Lipun K."/>
        </authorList>
    </citation>
    <scope>NUCLEOTIDE SEQUENCE [LARGE SCALE GENOMIC DNA]</scope>
    <source>
        <strain evidence="4 5">K1PN6</strain>
    </source>
</reference>
<keyword evidence="5" id="KW-1185">Reference proteome</keyword>
<dbReference type="Proteomes" id="UP000373149">
    <property type="component" value="Unassembled WGS sequence"/>
</dbReference>
<dbReference type="GO" id="GO:0016787">
    <property type="term" value="F:hydrolase activity"/>
    <property type="evidence" value="ECO:0007669"/>
    <property type="project" value="UniProtKB-KW"/>
</dbReference>
<dbReference type="Gene3D" id="3.90.850.10">
    <property type="entry name" value="Fumarylacetoacetase-like, C-terminal domain"/>
    <property type="match status" value="1"/>
</dbReference>
<dbReference type="GO" id="GO:0046872">
    <property type="term" value="F:metal ion binding"/>
    <property type="evidence" value="ECO:0007669"/>
    <property type="project" value="UniProtKB-KW"/>
</dbReference>
<dbReference type="PANTHER" id="PTHR42796">
    <property type="entry name" value="FUMARYLACETOACETATE HYDROLASE DOMAIN-CONTAINING PROTEIN 2A-RELATED"/>
    <property type="match status" value="1"/>
</dbReference>
<evidence type="ECO:0000313" key="4">
    <source>
        <dbReference type="EMBL" id="MPY47778.1"/>
    </source>
</evidence>
<dbReference type="RefSeq" id="WP_152859126.1">
    <property type="nucleotide sequence ID" value="NZ_VMNX01000006.1"/>
</dbReference>
<feature type="domain" description="Fumarylacetoacetase-like C-terminal" evidence="3">
    <location>
        <begin position="60"/>
        <end position="262"/>
    </location>
</feature>
<sequence>MRIATARVDGVVTTVVDSGQGWRTSRVPALDVVTGADAGPGDQVAEEQLEYLLPYRPPTIHGIGLNYADTVAEMGWKTPTAPYLFPKLSSSACGPRDDIVVDLALTARADWEAELGVVIGRPAKSVPVNEAMSYVAGYVAANDLSARDLQEQDGQWVRGKGLDTFCPLGPWILTKDEVPDPQQVAIRTWVNGQLMQNGSTASMIFSIAELVSYCSSFFTLAPGDVILSGTPAGCGDFRSPAVALRPGDVIEVEVAGLGRQHSNISAPAPHEL</sequence>
<dbReference type="FunFam" id="3.90.850.10:FF:000002">
    <property type="entry name" value="2-hydroxyhepta-2,4-diene-1,7-dioate isomerase"/>
    <property type="match status" value="1"/>
</dbReference>
<name>A0A5N8WMP5_9ACTN</name>
<accession>A0A5N8WMP5</accession>
<dbReference type="InterPro" id="IPR051121">
    <property type="entry name" value="FAH"/>
</dbReference>
<dbReference type="PANTHER" id="PTHR42796:SF4">
    <property type="entry name" value="FUMARYLACETOACETATE HYDROLASE DOMAIN-CONTAINING PROTEIN 2A"/>
    <property type="match status" value="1"/>
</dbReference>
<evidence type="ECO:0000256" key="1">
    <source>
        <dbReference type="ARBA" id="ARBA00010211"/>
    </source>
</evidence>
<protein>
    <submittedName>
        <fullName evidence="4">Fumarylacetoacetate hydrolase family protein</fullName>
    </submittedName>
</protein>
<evidence type="ECO:0000259" key="3">
    <source>
        <dbReference type="Pfam" id="PF01557"/>
    </source>
</evidence>
<evidence type="ECO:0000256" key="2">
    <source>
        <dbReference type="ARBA" id="ARBA00022723"/>
    </source>
</evidence>
<gene>
    <name evidence="4" type="ORF">FPZ41_03885</name>
</gene>
<keyword evidence="4" id="KW-0378">Hydrolase</keyword>
<dbReference type="Pfam" id="PF01557">
    <property type="entry name" value="FAA_hydrolase"/>
    <property type="match status" value="1"/>
</dbReference>
<comment type="similarity">
    <text evidence="1">Belongs to the FAH family.</text>
</comment>
<proteinExistence type="inferred from homology"/>
<keyword evidence="2" id="KW-0479">Metal-binding</keyword>
<dbReference type="GO" id="GO:0016853">
    <property type="term" value="F:isomerase activity"/>
    <property type="evidence" value="ECO:0007669"/>
    <property type="project" value="UniProtKB-ARBA"/>
</dbReference>
<organism evidence="4 5">
    <name type="scientific">Streptomyces acidicola</name>
    <dbReference type="NCBI Taxonomy" id="2596892"/>
    <lineage>
        <taxon>Bacteria</taxon>
        <taxon>Bacillati</taxon>
        <taxon>Actinomycetota</taxon>
        <taxon>Actinomycetes</taxon>
        <taxon>Kitasatosporales</taxon>
        <taxon>Streptomycetaceae</taxon>
        <taxon>Streptomyces</taxon>
    </lineage>
</organism>
<dbReference type="InterPro" id="IPR036663">
    <property type="entry name" value="Fumarylacetoacetase_C_sf"/>
</dbReference>
<dbReference type="AlphaFoldDB" id="A0A5N8WMP5"/>
<comment type="caution">
    <text evidence="4">The sequence shown here is derived from an EMBL/GenBank/DDBJ whole genome shotgun (WGS) entry which is preliminary data.</text>
</comment>
<dbReference type="GO" id="GO:0019752">
    <property type="term" value="P:carboxylic acid metabolic process"/>
    <property type="evidence" value="ECO:0007669"/>
    <property type="project" value="UniProtKB-ARBA"/>
</dbReference>